<dbReference type="PROSITE" id="PS01128">
    <property type="entry name" value="SHIKIMATE_KINASE"/>
    <property type="match status" value="1"/>
</dbReference>
<reference evidence="10 11" key="1">
    <citation type="submission" date="2015-07" db="EMBL/GenBank/DDBJ databases">
        <title>Genome sequence of Ornatilinea apprima DSM 23815.</title>
        <authorList>
            <person name="Hemp J."/>
            <person name="Ward L.M."/>
            <person name="Pace L.A."/>
            <person name="Fischer W.W."/>
        </authorList>
    </citation>
    <scope>NUCLEOTIDE SEQUENCE [LARGE SCALE GENOMIC DNA]</scope>
    <source>
        <strain evidence="10 11">P3M-1</strain>
    </source>
</reference>
<evidence type="ECO:0000256" key="5">
    <source>
        <dbReference type="ARBA" id="ARBA00022840"/>
    </source>
</evidence>
<dbReference type="InterPro" id="IPR001670">
    <property type="entry name" value="ADH_Fe/GldA"/>
</dbReference>
<dbReference type="GO" id="GO:0005524">
    <property type="term" value="F:ATP binding"/>
    <property type="evidence" value="ECO:0007669"/>
    <property type="project" value="UniProtKB-KW"/>
</dbReference>
<dbReference type="FunFam" id="3.40.50.1970:FF:000003">
    <property type="entry name" value="Alcohol dehydrogenase, iron-containing"/>
    <property type="match status" value="1"/>
</dbReference>
<keyword evidence="7" id="KW-0520">NAD</keyword>
<name>A0A0P6XDL1_9CHLR</name>
<evidence type="ECO:0000256" key="7">
    <source>
        <dbReference type="ARBA" id="ARBA00023027"/>
    </source>
</evidence>
<gene>
    <name evidence="10" type="ORF">ADN00_00570</name>
</gene>
<evidence type="ECO:0000256" key="4">
    <source>
        <dbReference type="ARBA" id="ARBA00022777"/>
    </source>
</evidence>
<evidence type="ECO:0000256" key="3">
    <source>
        <dbReference type="ARBA" id="ARBA00022741"/>
    </source>
</evidence>
<comment type="caution">
    <text evidence="10">The sequence shown here is derived from an EMBL/GenBank/DDBJ whole genome shotgun (WGS) entry which is preliminary data.</text>
</comment>
<evidence type="ECO:0000313" key="11">
    <source>
        <dbReference type="Proteomes" id="UP000050417"/>
    </source>
</evidence>
<dbReference type="EMBL" id="LGCL01000002">
    <property type="protein sequence ID" value="KPL81060.1"/>
    <property type="molecule type" value="Genomic_DNA"/>
</dbReference>
<dbReference type="InterPro" id="IPR018211">
    <property type="entry name" value="ADH_Fe_CS"/>
</dbReference>
<dbReference type="Gene3D" id="1.20.1090.10">
    <property type="entry name" value="Dehydroquinate synthase-like - alpha domain"/>
    <property type="match status" value="1"/>
</dbReference>
<dbReference type="InterPro" id="IPR039697">
    <property type="entry name" value="Alcohol_dehydrogenase_Fe"/>
</dbReference>
<dbReference type="PANTHER" id="PTHR11496">
    <property type="entry name" value="ALCOHOL DEHYDROGENASE"/>
    <property type="match status" value="1"/>
</dbReference>
<proteinExistence type="inferred from homology"/>
<dbReference type="InterPro" id="IPR056798">
    <property type="entry name" value="ADH_Fe_C"/>
</dbReference>
<keyword evidence="2" id="KW-0808">Transferase</keyword>
<dbReference type="Proteomes" id="UP000050417">
    <property type="component" value="Unassembled WGS sequence"/>
</dbReference>
<dbReference type="GO" id="GO:0016301">
    <property type="term" value="F:kinase activity"/>
    <property type="evidence" value="ECO:0007669"/>
    <property type="project" value="UniProtKB-KW"/>
</dbReference>
<comment type="similarity">
    <text evidence="1">Belongs to the iron-containing alcohol dehydrogenase family.</text>
</comment>
<keyword evidence="3" id="KW-0547">Nucleotide-binding</keyword>
<evidence type="ECO:0000313" key="10">
    <source>
        <dbReference type="EMBL" id="KPL81060.1"/>
    </source>
</evidence>
<dbReference type="Pfam" id="PF00465">
    <property type="entry name" value="Fe-ADH"/>
    <property type="match status" value="1"/>
</dbReference>
<dbReference type="PROSITE" id="PS00913">
    <property type="entry name" value="ADH_IRON_1"/>
    <property type="match status" value="1"/>
</dbReference>
<dbReference type="AlphaFoldDB" id="A0A0P6XDL1"/>
<sequence>MNFSLLTPAKIIFGDGSADQIAPILKSWDSPVLFVTSAYHPSLSYVKELLSTAGVEYYVESVHGEPTMRKIEELTKFAKEHHCGAVLAMGGGSVLDSGKAVSAMINNPGNILDYLEVVGAGKPLQNPTVNMLAVPTTAGTGSEVTKNAVILVEDKHVKVSLRSDWMVPTIALIDPLLTISLPPEITASTGMDALTQVIEPYVSCKANAMTDLFCEAGIQAASQSLLAAYQNGGDLEARRKMAWTSLLGGLSLANAGLGAVHGFAAVLGGMYDAPHGSICARLLPIVFETNAWVLEEAGNQQLFLKRFTQVARWLTGNESATIQDGVNFLGSLADAMSIPYLSEFGVCSEDISEIVEKSRKASSMKGNPIVLKDHVLTEIMVRAMRK</sequence>
<dbReference type="Gene3D" id="3.40.50.1970">
    <property type="match status" value="1"/>
</dbReference>
<keyword evidence="4" id="KW-0418">Kinase</keyword>
<dbReference type="OrthoDB" id="9815791at2"/>
<evidence type="ECO:0000256" key="6">
    <source>
        <dbReference type="ARBA" id="ARBA00023002"/>
    </source>
</evidence>
<organism evidence="10 11">
    <name type="scientific">Ornatilinea apprima</name>
    <dbReference type="NCBI Taxonomy" id="1134406"/>
    <lineage>
        <taxon>Bacteria</taxon>
        <taxon>Bacillati</taxon>
        <taxon>Chloroflexota</taxon>
        <taxon>Anaerolineae</taxon>
        <taxon>Anaerolineales</taxon>
        <taxon>Anaerolineaceae</taxon>
        <taxon>Ornatilinea</taxon>
    </lineage>
</organism>
<protein>
    <submittedName>
        <fullName evidence="10">Uncharacterized protein</fullName>
    </submittedName>
</protein>
<keyword evidence="6" id="KW-0560">Oxidoreductase</keyword>
<dbReference type="CDD" id="cd08183">
    <property type="entry name" value="Fe-ADH-like"/>
    <property type="match status" value="1"/>
</dbReference>
<feature type="domain" description="Fe-containing alcohol dehydrogenase-like C-terminal" evidence="9">
    <location>
        <begin position="186"/>
        <end position="383"/>
    </location>
</feature>
<evidence type="ECO:0000259" key="8">
    <source>
        <dbReference type="Pfam" id="PF00465"/>
    </source>
</evidence>
<feature type="domain" description="Alcohol dehydrogenase iron-type/glycerol dehydrogenase GldA" evidence="8">
    <location>
        <begin position="8"/>
        <end position="175"/>
    </location>
</feature>
<dbReference type="SUPFAM" id="SSF56796">
    <property type="entry name" value="Dehydroquinate synthase-like"/>
    <property type="match status" value="1"/>
</dbReference>
<keyword evidence="11" id="KW-1185">Reference proteome</keyword>
<dbReference type="GO" id="GO:0046872">
    <property type="term" value="F:metal ion binding"/>
    <property type="evidence" value="ECO:0007669"/>
    <property type="project" value="InterPro"/>
</dbReference>
<dbReference type="STRING" id="1134406.ADN00_00570"/>
<evidence type="ECO:0000256" key="2">
    <source>
        <dbReference type="ARBA" id="ARBA00022679"/>
    </source>
</evidence>
<dbReference type="InterPro" id="IPR023000">
    <property type="entry name" value="Shikimate_kinase_CS"/>
</dbReference>
<dbReference type="PANTHER" id="PTHR11496:SF102">
    <property type="entry name" value="ALCOHOL DEHYDROGENASE 4"/>
    <property type="match status" value="1"/>
</dbReference>
<accession>A0A0P6XDL1</accession>
<keyword evidence="5" id="KW-0067">ATP-binding</keyword>
<evidence type="ECO:0000259" key="9">
    <source>
        <dbReference type="Pfam" id="PF25137"/>
    </source>
</evidence>
<dbReference type="GO" id="GO:0004022">
    <property type="term" value="F:alcohol dehydrogenase (NAD+) activity"/>
    <property type="evidence" value="ECO:0007669"/>
    <property type="project" value="TreeGrafter"/>
</dbReference>
<dbReference type="Pfam" id="PF25137">
    <property type="entry name" value="ADH_Fe_C"/>
    <property type="match status" value="1"/>
</dbReference>
<evidence type="ECO:0000256" key="1">
    <source>
        <dbReference type="ARBA" id="ARBA00007358"/>
    </source>
</evidence>
<dbReference type="RefSeq" id="WP_075061006.1">
    <property type="nucleotide sequence ID" value="NZ_LGCL01000002.1"/>
</dbReference>
<dbReference type="PATRIC" id="fig|1134406.4.peg.3509"/>